<evidence type="ECO:0000256" key="2">
    <source>
        <dbReference type="SAM" id="MobiDB-lite"/>
    </source>
</evidence>
<feature type="compositionally biased region" description="Polar residues" evidence="2">
    <location>
        <begin position="516"/>
        <end position="528"/>
    </location>
</feature>
<dbReference type="EMBL" id="EQ973828">
    <property type="protein sequence ID" value="EEF43870.1"/>
    <property type="molecule type" value="Genomic_DNA"/>
</dbReference>
<dbReference type="KEGG" id="rcu:8284200"/>
<dbReference type="AlphaFoldDB" id="B9RXL4"/>
<feature type="compositionally biased region" description="Basic and acidic residues" evidence="2">
    <location>
        <begin position="173"/>
        <end position="183"/>
    </location>
</feature>
<evidence type="ECO:0000313" key="3">
    <source>
        <dbReference type="EMBL" id="EEF43870.1"/>
    </source>
</evidence>
<evidence type="ECO:0000313" key="4">
    <source>
        <dbReference type="Proteomes" id="UP000008311"/>
    </source>
</evidence>
<dbReference type="OrthoDB" id="2020743at2759"/>
<feature type="region of interest" description="Disordered" evidence="2">
    <location>
        <begin position="154"/>
        <end position="183"/>
    </location>
</feature>
<accession>B9RXL4</accession>
<keyword evidence="1" id="KW-0175">Coiled coil</keyword>
<evidence type="ECO:0008006" key="5">
    <source>
        <dbReference type="Google" id="ProtNLM"/>
    </source>
</evidence>
<feature type="compositionally biased region" description="Low complexity" evidence="2">
    <location>
        <begin position="546"/>
        <end position="556"/>
    </location>
</feature>
<feature type="region of interest" description="Disordered" evidence="2">
    <location>
        <begin position="682"/>
        <end position="713"/>
    </location>
</feature>
<dbReference type="InParanoid" id="B9RXL4"/>
<reference evidence="4" key="1">
    <citation type="journal article" date="2010" name="Nat. Biotechnol.">
        <title>Draft genome sequence of the oilseed species Ricinus communis.</title>
        <authorList>
            <person name="Chan A.P."/>
            <person name="Crabtree J."/>
            <person name="Zhao Q."/>
            <person name="Lorenzi H."/>
            <person name="Orvis J."/>
            <person name="Puiu D."/>
            <person name="Melake-Berhan A."/>
            <person name="Jones K.M."/>
            <person name="Redman J."/>
            <person name="Chen G."/>
            <person name="Cahoon E.B."/>
            <person name="Gedil M."/>
            <person name="Stanke M."/>
            <person name="Haas B.J."/>
            <person name="Wortman J.R."/>
            <person name="Fraser-Liggett C.M."/>
            <person name="Ravel J."/>
            <person name="Rabinowicz P.D."/>
        </authorList>
    </citation>
    <scope>NUCLEOTIDE SEQUENCE [LARGE SCALE GENOMIC DNA]</scope>
    <source>
        <strain evidence="4">cv. Hale</strain>
    </source>
</reference>
<keyword evidence="4" id="KW-1185">Reference proteome</keyword>
<dbReference type="OMA" id="MVELQSC"/>
<dbReference type="eggNOG" id="ENOG502QUSZ">
    <property type="taxonomic scope" value="Eukaryota"/>
</dbReference>
<feature type="compositionally biased region" description="Acidic residues" evidence="2">
    <location>
        <begin position="154"/>
        <end position="172"/>
    </location>
</feature>
<name>B9RXL4_RICCO</name>
<gene>
    <name evidence="3" type="ORF">RCOM_0904720</name>
</gene>
<proteinExistence type="predicted"/>
<dbReference type="Proteomes" id="UP000008311">
    <property type="component" value="Unassembled WGS sequence"/>
</dbReference>
<organism evidence="3 4">
    <name type="scientific">Ricinus communis</name>
    <name type="common">Castor bean</name>
    <dbReference type="NCBI Taxonomy" id="3988"/>
    <lineage>
        <taxon>Eukaryota</taxon>
        <taxon>Viridiplantae</taxon>
        <taxon>Streptophyta</taxon>
        <taxon>Embryophyta</taxon>
        <taxon>Tracheophyta</taxon>
        <taxon>Spermatophyta</taxon>
        <taxon>Magnoliopsida</taxon>
        <taxon>eudicotyledons</taxon>
        <taxon>Gunneridae</taxon>
        <taxon>Pentapetalae</taxon>
        <taxon>rosids</taxon>
        <taxon>fabids</taxon>
        <taxon>Malpighiales</taxon>
        <taxon>Euphorbiaceae</taxon>
        <taxon>Acalyphoideae</taxon>
        <taxon>Acalypheae</taxon>
        <taxon>Ricinus</taxon>
    </lineage>
</organism>
<protein>
    <recommendedName>
        <fullName evidence="5">Homer protein</fullName>
    </recommendedName>
</protein>
<feature type="region of interest" description="Disordered" evidence="2">
    <location>
        <begin position="516"/>
        <end position="559"/>
    </location>
</feature>
<sequence length="713" mass="80169">MVELQPCASLVNASALCAIEHEVKGEGTVINAIAEMSAELQREREKNAQLMQRISVLEAQIQGRDKETFVANGQDSCVNATERSLKKFKRQKVGTFQNANEERNISNGEFTSQINLGTQCNPPKDANVEDRLVNWMSMDETQFSHIDKLKDDDLAADCDDTDDSDEEEDGEEVDAHLDHKNGETYETVDQIDIHQHQKGVDEGTHTASLGNVFVRQDVPAFPCINQATSADREAYCILSDNEQARIKRDLQKQDNKETENIGYQKTPADHPVFKEEACQTGPVNISSTRKPPKVAFCPKEVKRILESEALLVKNAQSHTIRKIIVFASLGIRHGCEDMHELDFNHFTILKKGEPYVSPKDPGEHVLYENPGVRRKIFFPNRQNPILCPVQILEEEKDMRPSDPSCPSCLFLCIKYGGRTRNLPQNEYVRQRMGRNKLKSFGPVMCRRAMLVHIRNGSFFFKALGITLLFMAGFPDDWVQRETKYRNLDLLQKYYRTDEDAEGEKLFLSHPVPCDTQASPGLTGKTVSARSKGKKQANFISKPNNLPRSSVHQSLPSSPSPPAQFGLMGYTSIQTQATASFQSIPPQTPQNILQVPNRVINSSTTNVSYNNPTPYHMFPPQPANAFMPMVYWSAPNAFPPNPYASTYGYQAFSPSANYTSTYPHLYYIHPPCSSLIPKMTERNWQNDAVSEEADSDSDGSSSRTEPKEALPSYK</sequence>
<feature type="coiled-coil region" evidence="1">
    <location>
        <begin position="33"/>
        <end position="60"/>
    </location>
</feature>
<evidence type="ECO:0000256" key="1">
    <source>
        <dbReference type="SAM" id="Coils"/>
    </source>
</evidence>